<dbReference type="AlphaFoldDB" id="A0A9P7G400"/>
<proteinExistence type="predicted"/>
<name>A0A9P7G400_9AGAR</name>
<dbReference type="Gene3D" id="3.40.50.1460">
    <property type="match status" value="1"/>
</dbReference>
<protein>
    <submittedName>
        <fullName evidence="1">Uncharacterized protein</fullName>
    </submittedName>
</protein>
<sequence length="247" mass="27944">MKIIRHRLGRRPELWAEAVDRPPKKKALLVGIQYERDEEGDEANVLRGPHRDVAEMMDLLIVVLVDTDDSGQAFIVFVKAFSDALMTKDLDHFRCNRPYVPWISKGKRRSDSQWNANVRRHALVVSRHVYQSKRVSSSSVNSRTTSIDQLVIAAPDYKKLSIRTKSLSLNSELETWYDSPSSPILRCTSPDSMWPCSGYCPPSSPKEANVISVAACKDDQLSWEDSDGASMTKALINILSAQRRFVH</sequence>
<reference evidence="1" key="2">
    <citation type="submission" date="2021-10" db="EMBL/GenBank/DDBJ databases">
        <title>Phylogenomics reveals ancestral predisposition of the termite-cultivated fungus Termitomyces towards a domesticated lifestyle.</title>
        <authorList>
            <person name="Auxier B."/>
            <person name="Grum-Grzhimaylo A."/>
            <person name="Cardenas M.E."/>
            <person name="Lodge J.D."/>
            <person name="Laessoe T."/>
            <person name="Pedersen O."/>
            <person name="Smith M.E."/>
            <person name="Kuyper T.W."/>
            <person name="Franco-Molano E.A."/>
            <person name="Baroni T.J."/>
            <person name="Aanen D.K."/>
        </authorList>
    </citation>
    <scope>NUCLEOTIDE SEQUENCE</scope>
    <source>
        <strain evidence="1">AP01</strain>
        <tissue evidence="1">Mycelium</tissue>
    </source>
</reference>
<keyword evidence="2" id="KW-1185">Reference proteome</keyword>
<reference evidence="1" key="1">
    <citation type="submission" date="2020-07" db="EMBL/GenBank/DDBJ databases">
        <authorList>
            <person name="Nieuwenhuis M."/>
            <person name="Van De Peppel L.J.J."/>
        </authorList>
    </citation>
    <scope>NUCLEOTIDE SEQUENCE</scope>
    <source>
        <strain evidence="1">AP01</strain>
        <tissue evidence="1">Mycelium</tissue>
    </source>
</reference>
<evidence type="ECO:0000313" key="2">
    <source>
        <dbReference type="Proteomes" id="UP000775547"/>
    </source>
</evidence>
<dbReference type="Proteomes" id="UP000775547">
    <property type="component" value="Unassembled WGS sequence"/>
</dbReference>
<dbReference type="EMBL" id="JABCKV010000835">
    <property type="protein sequence ID" value="KAG5640342.1"/>
    <property type="molecule type" value="Genomic_DNA"/>
</dbReference>
<dbReference type="OrthoDB" id="3223806at2759"/>
<gene>
    <name evidence="1" type="ORF">DXG03_009143</name>
</gene>
<comment type="caution">
    <text evidence="1">The sequence shown here is derived from an EMBL/GenBank/DDBJ whole genome shotgun (WGS) entry which is preliminary data.</text>
</comment>
<organism evidence="1 2">
    <name type="scientific">Asterophora parasitica</name>
    <dbReference type="NCBI Taxonomy" id="117018"/>
    <lineage>
        <taxon>Eukaryota</taxon>
        <taxon>Fungi</taxon>
        <taxon>Dikarya</taxon>
        <taxon>Basidiomycota</taxon>
        <taxon>Agaricomycotina</taxon>
        <taxon>Agaricomycetes</taxon>
        <taxon>Agaricomycetidae</taxon>
        <taxon>Agaricales</taxon>
        <taxon>Tricholomatineae</taxon>
        <taxon>Lyophyllaceae</taxon>
        <taxon>Asterophora</taxon>
    </lineage>
</organism>
<evidence type="ECO:0000313" key="1">
    <source>
        <dbReference type="EMBL" id="KAG5640342.1"/>
    </source>
</evidence>
<dbReference type="Gene3D" id="3.40.50.12660">
    <property type="match status" value="1"/>
</dbReference>
<accession>A0A9P7G400</accession>